<keyword evidence="2" id="KW-0732">Signal</keyword>
<dbReference type="Proteomes" id="UP000323671">
    <property type="component" value="Chromosome"/>
</dbReference>
<evidence type="ECO:0000313" key="5">
    <source>
        <dbReference type="EMBL" id="QEL64963.1"/>
    </source>
</evidence>
<protein>
    <submittedName>
        <fullName evidence="5">Uncharacterized protein</fullName>
    </submittedName>
</protein>
<feature type="chain" id="PRO_5023158105" evidence="2">
    <location>
        <begin position="28"/>
        <end position="549"/>
    </location>
</feature>
<feature type="compositionally biased region" description="Polar residues" evidence="4">
    <location>
        <begin position="77"/>
        <end position="92"/>
    </location>
</feature>
<dbReference type="Pfam" id="PF04966">
    <property type="entry name" value="OprB"/>
    <property type="match status" value="1"/>
</dbReference>
<proteinExistence type="inferred from homology"/>
<evidence type="ECO:0000313" key="6">
    <source>
        <dbReference type="Proteomes" id="UP000323671"/>
    </source>
</evidence>
<sequence>MASQPLWRPVRLAAMVALALTPALGQAASDTDVRKLLERLNQRLDKLEQRNAELEAELKAARAAPVSAVAGSAAATKGQTRASTASVSSTQPGLAGQAPAPVSLEERVKSLEEQNAKVAAGLSREDVSENEPDLTARLKAVEYQSLGMLKQARMAEALEGITAGMSLSTVAQRPGNGSGPNGTDLYGQSNNSQLNYRGDVYVTLPLDNIGDIESRIFAQFRFGQGFGLNNLYSFSKPNATAFRVTGLNPDDSVAILGQAWYQATIPLPYGGFKPHSKESLEVTFGKMDPFVFFDQNAAANDETKQFLNTAFVHNPLLDAGGDIGVDANGFAPGFRMSYANSVNKREVWRLSAGVFGAGRGANYSRFFSSPLLIAQAETQQRFFGGLLGNYRLYYWRNGQAPTFEDGSAKRSGWGISVDQRVGDTVTLFGRYGQLVQNTGARFDRALTLGAEINGSNWNRGGDSLGIGLGMMRAANDFRSVSSLIDVDGNGVPDYGFAAKGSERLVEVYYRYRINKQFELSPDLQYIARPAGNADSKAITLMGLRAQLTY</sequence>
<dbReference type="GO" id="GO:0015288">
    <property type="term" value="F:porin activity"/>
    <property type="evidence" value="ECO:0007669"/>
    <property type="project" value="InterPro"/>
</dbReference>
<dbReference type="RefSeq" id="WP_149425344.1">
    <property type="nucleotide sequence ID" value="NZ_CP022579.1"/>
</dbReference>
<evidence type="ECO:0000256" key="2">
    <source>
        <dbReference type="RuleBase" id="RU363072"/>
    </source>
</evidence>
<reference evidence="5 6" key="1">
    <citation type="submission" date="2017-07" db="EMBL/GenBank/DDBJ databases">
        <title>Complete genome sequence of Oryzomicrobium terrae TPP412.</title>
        <authorList>
            <person name="Chiu L.-W."/>
            <person name="Lo K.-J."/>
            <person name="Tsai Y.-M."/>
            <person name="Lin S.-S."/>
            <person name="Kuo C.-H."/>
            <person name="Liu C.-T."/>
        </authorList>
    </citation>
    <scope>NUCLEOTIDE SEQUENCE [LARGE SCALE GENOMIC DNA]</scope>
    <source>
        <strain evidence="5 6">TPP412</strain>
    </source>
</reference>
<dbReference type="EMBL" id="CP022579">
    <property type="protein sequence ID" value="QEL64963.1"/>
    <property type="molecule type" value="Genomic_DNA"/>
</dbReference>
<feature type="region of interest" description="Disordered" evidence="4">
    <location>
        <begin position="169"/>
        <end position="189"/>
    </location>
</feature>
<accession>A0A5C1E7W7</accession>
<evidence type="ECO:0000256" key="3">
    <source>
        <dbReference type="SAM" id="Coils"/>
    </source>
</evidence>
<dbReference type="Gene3D" id="2.40.160.180">
    <property type="entry name" value="Carbohydrate-selective porin OprB"/>
    <property type="match status" value="1"/>
</dbReference>
<dbReference type="GO" id="GO:0016020">
    <property type="term" value="C:membrane"/>
    <property type="evidence" value="ECO:0007669"/>
    <property type="project" value="InterPro"/>
</dbReference>
<evidence type="ECO:0000256" key="1">
    <source>
        <dbReference type="ARBA" id="ARBA00008769"/>
    </source>
</evidence>
<dbReference type="InterPro" id="IPR038673">
    <property type="entry name" value="OprB_sf"/>
</dbReference>
<keyword evidence="3" id="KW-0175">Coiled coil</keyword>
<dbReference type="InterPro" id="IPR007049">
    <property type="entry name" value="Carb-sel_porin_OprB"/>
</dbReference>
<gene>
    <name evidence="5" type="ORF">OTERR_14870</name>
</gene>
<name>A0A5C1E7W7_9RHOO</name>
<feature type="region of interest" description="Disordered" evidence="4">
    <location>
        <begin position="71"/>
        <end position="101"/>
    </location>
</feature>
<feature type="signal peptide" evidence="2">
    <location>
        <begin position="1"/>
        <end position="27"/>
    </location>
</feature>
<dbReference type="KEGG" id="otr:OTERR_14870"/>
<organism evidence="5 6">
    <name type="scientific">Oryzomicrobium terrae</name>
    <dbReference type="NCBI Taxonomy" id="1735038"/>
    <lineage>
        <taxon>Bacteria</taxon>
        <taxon>Pseudomonadati</taxon>
        <taxon>Pseudomonadota</taxon>
        <taxon>Betaproteobacteria</taxon>
        <taxon>Rhodocyclales</taxon>
        <taxon>Rhodocyclaceae</taxon>
        <taxon>Oryzomicrobium</taxon>
    </lineage>
</organism>
<dbReference type="AlphaFoldDB" id="A0A5C1E7W7"/>
<evidence type="ECO:0000256" key="4">
    <source>
        <dbReference type="SAM" id="MobiDB-lite"/>
    </source>
</evidence>
<feature type="coiled-coil region" evidence="3">
    <location>
        <begin position="30"/>
        <end position="64"/>
    </location>
</feature>
<comment type="similarity">
    <text evidence="1 2">Belongs to the OprB family.</text>
</comment>
<keyword evidence="6" id="KW-1185">Reference proteome</keyword>
<dbReference type="GO" id="GO:0008643">
    <property type="term" value="P:carbohydrate transport"/>
    <property type="evidence" value="ECO:0007669"/>
    <property type="project" value="InterPro"/>
</dbReference>